<protein>
    <submittedName>
        <fullName evidence="2">Uncharacterized protein</fullName>
    </submittedName>
</protein>
<evidence type="ECO:0000313" key="2">
    <source>
        <dbReference type="EMBL" id="CAG6787912.1"/>
    </source>
</evidence>
<accession>A0A8D9BSL2</accession>
<dbReference type="EMBL" id="HBUF01656700">
    <property type="protein sequence ID" value="CAG6787912.1"/>
    <property type="molecule type" value="Transcribed_RNA"/>
</dbReference>
<proteinExistence type="predicted"/>
<keyword evidence="1" id="KW-0812">Transmembrane</keyword>
<feature type="transmembrane region" description="Helical" evidence="1">
    <location>
        <begin position="12"/>
        <end position="35"/>
    </location>
</feature>
<reference evidence="2" key="1">
    <citation type="submission" date="2021-05" db="EMBL/GenBank/DDBJ databases">
        <authorList>
            <person name="Alioto T."/>
            <person name="Alioto T."/>
            <person name="Gomez Garrido J."/>
        </authorList>
    </citation>
    <scope>NUCLEOTIDE SEQUENCE</scope>
</reference>
<sequence length="150" mass="16926">MKTMVFTDQGFSYPGFFDFLDCLVSPILGTFASFGSSSTGSLSFLVIGFFPMLLDFLLKYIIFVVESTFSFSIIRNIVRGFILYSLYTGHRIVSDLLKVVFDRAILKPDEKRMVIEVMFCVKLKGGSVFATINLVLSKSHCDLNEKKNIL</sequence>
<organism evidence="2">
    <name type="scientific">Cacopsylla melanoneura</name>
    <dbReference type="NCBI Taxonomy" id="428564"/>
    <lineage>
        <taxon>Eukaryota</taxon>
        <taxon>Metazoa</taxon>
        <taxon>Ecdysozoa</taxon>
        <taxon>Arthropoda</taxon>
        <taxon>Hexapoda</taxon>
        <taxon>Insecta</taxon>
        <taxon>Pterygota</taxon>
        <taxon>Neoptera</taxon>
        <taxon>Paraneoptera</taxon>
        <taxon>Hemiptera</taxon>
        <taxon>Sternorrhyncha</taxon>
        <taxon>Psylloidea</taxon>
        <taxon>Psyllidae</taxon>
        <taxon>Psyllinae</taxon>
        <taxon>Cacopsylla</taxon>
    </lineage>
</organism>
<dbReference type="AlphaFoldDB" id="A0A8D9BSL2"/>
<keyword evidence="1" id="KW-0472">Membrane</keyword>
<evidence type="ECO:0000256" key="1">
    <source>
        <dbReference type="SAM" id="Phobius"/>
    </source>
</evidence>
<name>A0A8D9BSL2_9HEMI</name>
<keyword evidence="1" id="KW-1133">Transmembrane helix</keyword>
<feature type="transmembrane region" description="Helical" evidence="1">
    <location>
        <begin position="42"/>
        <end position="63"/>
    </location>
</feature>